<evidence type="ECO:0000313" key="2">
    <source>
        <dbReference type="EMBL" id="RPA74290.1"/>
    </source>
</evidence>
<organism evidence="2 3">
    <name type="scientific">Ascobolus immersus RN42</name>
    <dbReference type="NCBI Taxonomy" id="1160509"/>
    <lineage>
        <taxon>Eukaryota</taxon>
        <taxon>Fungi</taxon>
        <taxon>Dikarya</taxon>
        <taxon>Ascomycota</taxon>
        <taxon>Pezizomycotina</taxon>
        <taxon>Pezizomycetes</taxon>
        <taxon>Pezizales</taxon>
        <taxon>Ascobolaceae</taxon>
        <taxon>Ascobolus</taxon>
    </lineage>
</organism>
<dbReference type="EMBL" id="ML119794">
    <property type="protein sequence ID" value="RPA74290.1"/>
    <property type="molecule type" value="Genomic_DNA"/>
</dbReference>
<accession>A0A3N4HR69</accession>
<proteinExistence type="predicted"/>
<feature type="region of interest" description="Disordered" evidence="1">
    <location>
        <begin position="120"/>
        <end position="139"/>
    </location>
</feature>
<gene>
    <name evidence="2" type="ORF">BJ508DRAFT_312982</name>
</gene>
<dbReference type="AlphaFoldDB" id="A0A3N4HR69"/>
<name>A0A3N4HR69_ASCIM</name>
<evidence type="ECO:0000256" key="1">
    <source>
        <dbReference type="SAM" id="MobiDB-lite"/>
    </source>
</evidence>
<protein>
    <submittedName>
        <fullName evidence="2">Uncharacterized protein</fullName>
    </submittedName>
</protein>
<evidence type="ECO:0000313" key="3">
    <source>
        <dbReference type="Proteomes" id="UP000275078"/>
    </source>
</evidence>
<keyword evidence="3" id="KW-1185">Reference proteome</keyword>
<dbReference type="Proteomes" id="UP000275078">
    <property type="component" value="Unassembled WGS sequence"/>
</dbReference>
<sequence>MTLAEIGQGCHEITSCSASFIPAFFVVRFAYDPITSSSTNIKAPCITIQQPKLYAEQNSQERHTMGVVSLSTFSFIPTNLSRISPCRVQGSIPADSPFQSHRFKHFRFEIPSESSLFRTTNLSKTQPSGSPPPQSHSFAGSMQVAITPEFAPPNPMRLMA</sequence>
<reference evidence="2 3" key="1">
    <citation type="journal article" date="2018" name="Nat. Ecol. Evol.">
        <title>Pezizomycetes genomes reveal the molecular basis of ectomycorrhizal truffle lifestyle.</title>
        <authorList>
            <person name="Murat C."/>
            <person name="Payen T."/>
            <person name="Noel B."/>
            <person name="Kuo A."/>
            <person name="Morin E."/>
            <person name="Chen J."/>
            <person name="Kohler A."/>
            <person name="Krizsan K."/>
            <person name="Balestrini R."/>
            <person name="Da Silva C."/>
            <person name="Montanini B."/>
            <person name="Hainaut M."/>
            <person name="Levati E."/>
            <person name="Barry K.W."/>
            <person name="Belfiori B."/>
            <person name="Cichocki N."/>
            <person name="Clum A."/>
            <person name="Dockter R.B."/>
            <person name="Fauchery L."/>
            <person name="Guy J."/>
            <person name="Iotti M."/>
            <person name="Le Tacon F."/>
            <person name="Lindquist E.A."/>
            <person name="Lipzen A."/>
            <person name="Malagnac F."/>
            <person name="Mello A."/>
            <person name="Molinier V."/>
            <person name="Miyauchi S."/>
            <person name="Poulain J."/>
            <person name="Riccioni C."/>
            <person name="Rubini A."/>
            <person name="Sitrit Y."/>
            <person name="Splivallo R."/>
            <person name="Traeger S."/>
            <person name="Wang M."/>
            <person name="Zifcakova L."/>
            <person name="Wipf D."/>
            <person name="Zambonelli A."/>
            <person name="Paolocci F."/>
            <person name="Nowrousian M."/>
            <person name="Ottonello S."/>
            <person name="Baldrian P."/>
            <person name="Spatafora J.W."/>
            <person name="Henrissat B."/>
            <person name="Nagy L.G."/>
            <person name="Aury J.M."/>
            <person name="Wincker P."/>
            <person name="Grigoriev I.V."/>
            <person name="Bonfante P."/>
            <person name="Martin F.M."/>
        </authorList>
    </citation>
    <scope>NUCLEOTIDE SEQUENCE [LARGE SCALE GENOMIC DNA]</scope>
    <source>
        <strain evidence="2 3">RN42</strain>
    </source>
</reference>